<evidence type="ECO:0000256" key="2">
    <source>
        <dbReference type="ARBA" id="ARBA00013064"/>
    </source>
</evidence>
<dbReference type="Proteomes" id="UP000008144">
    <property type="component" value="Chromosome 4"/>
</dbReference>
<dbReference type="PANTHER" id="PTHR19134:SF562">
    <property type="entry name" value="PROTEIN-TYROSINE-PHOSPHATASE"/>
    <property type="match status" value="1"/>
</dbReference>
<reference evidence="9" key="3">
    <citation type="submission" date="2025-08" db="UniProtKB">
        <authorList>
            <consortium name="Ensembl"/>
        </authorList>
    </citation>
    <scope>IDENTIFICATION</scope>
</reference>
<keyword evidence="5" id="KW-0245">EGF-like domain</keyword>
<reference evidence="9" key="4">
    <citation type="submission" date="2025-09" db="UniProtKB">
        <authorList>
            <consortium name="Ensembl"/>
        </authorList>
    </citation>
    <scope>IDENTIFICATION</scope>
</reference>
<evidence type="ECO:0000259" key="7">
    <source>
        <dbReference type="PROSITE" id="PS50026"/>
    </source>
</evidence>
<feature type="disulfide bond" evidence="5">
    <location>
        <begin position="28"/>
        <end position="37"/>
    </location>
</feature>
<dbReference type="Gene3D" id="2.10.25.10">
    <property type="entry name" value="Laminin"/>
    <property type="match status" value="1"/>
</dbReference>
<dbReference type="Ensembl" id="ENSCINT00000025189.2">
    <property type="protein sequence ID" value="ENSCINP00000024943.2"/>
    <property type="gene ID" value="ENSCING00000013633.2"/>
</dbReference>
<dbReference type="InterPro" id="IPR050348">
    <property type="entry name" value="Protein-Tyr_Phosphatase"/>
</dbReference>
<feature type="transmembrane region" description="Helical" evidence="6">
    <location>
        <begin position="50"/>
        <end position="69"/>
    </location>
</feature>
<feature type="domain" description="EGF-like" evidence="7">
    <location>
        <begin position="2"/>
        <end position="38"/>
    </location>
</feature>
<organism evidence="9 10">
    <name type="scientific">Ciona intestinalis</name>
    <name type="common">Transparent sea squirt</name>
    <name type="synonym">Ascidia intestinalis</name>
    <dbReference type="NCBI Taxonomy" id="7719"/>
    <lineage>
        <taxon>Eukaryota</taxon>
        <taxon>Metazoa</taxon>
        <taxon>Chordata</taxon>
        <taxon>Tunicata</taxon>
        <taxon>Ascidiacea</taxon>
        <taxon>Phlebobranchia</taxon>
        <taxon>Cionidae</taxon>
        <taxon>Ciona</taxon>
    </lineage>
</organism>
<keyword evidence="3" id="KW-0378">Hydrolase</keyword>
<dbReference type="InParanoid" id="F6UCL8"/>
<dbReference type="EMBL" id="EAAA01001901">
    <property type="status" value="NOT_ANNOTATED_CDS"/>
    <property type="molecule type" value="Genomic_DNA"/>
</dbReference>
<dbReference type="GO" id="GO:0004725">
    <property type="term" value="F:protein tyrosine phosphatase activity"/>
    <property type="evidence" value="ECO:0007669"/>
    <property type="project" value="UniProtKB-EC"/>
</dbReference>
<dbReference type="SUPFAM" id="SSF57196">
    <property type="entry name" value="EGF/Laminin"/>
    <property type="match status" value="1"/>
</dbReference>
<keyword evidence="4" id="KW-0904">Protein phosphatase</keyword>
<dbReference type="STRING" id="7719.ENSCINP00000024943"/>
<dbReference type="AlphaFoldDB" id="F6UCL8"/>
<evidence type="ECO:0000256" key="3">
    <source>
        <dbReference type="ARBA" id="ARBA00022801"/>
    </source>
</evidence>
<dbReference type="PANTHER" id="PTHR19134">
    <property type="entry name" value="RECEPTOR-TYPE TYROSINE-PROTEIN PHOSPHATASE"/>
    <property type="match status" value="1"/>
</dbReference>
<keyword evidence="6" id="KW-0472">Membrane</keyword>
<feature type="domain" description="Tyrosine-protein phosphatase" evidence="8">
    <location>
        <begin position="139"/>
        <end position="223"/>
    </location>
</feature>
<dbReference type="InterPro" id="IPR000742">
    <property type="entry name" value="EGF"/>
</dbReference>
<dbReference type="SUPFAM" id="SSF52799">
    <property type="entry name" value="(Phosphotyrosine protein) phosphatases II"/>
    <property type="match status" value="1"/>
</dbReference>
<name>F6UCL8_CIOIN</name>
<dbReference type="GeneTree" id="ENSGT00940000154814"/>
<comment type="caution">
    <text evidence="5">Lacks conserved residue(s) required for the propagation of feature annotation.</text>
</comment>
<keyword evidence="5" id="KW-1015">Disulfide bond</keyword>
<reference evidence="9" key="2">
    <citation type="journal article" date="2008" name="Genome Biol.">
        <title>Improved genome assembly and evidence-based global gene model set for the chordate Ciona intestinalis: new insight into intron and operon populations.</title>
        <authorList>
            <person name="Satou Y."/>
            <person name="Mineta K."/>
            <person name="Ogasawara M."/>
            <person name="Sasakura Y."/>
            <person name="Shoguchi E."/>
            <person name="Ueno K."/>
            <person name="Yamada L."/>
            <person name="Matsumoto J."/>
            <person name="Wasserscheid J."/>
            <person name="Dewar K."/>
            <person name="Wiley G.B."/>
            <person name="Macmil S.L."/>
            <person name="Roe B.A."/>
            <person name="Zeller R.W."/>
            <person name="Hastings K.E."/>
            <person name="Lemaire P."/>
            <person name="Lindquist E."/>
            <person name="Endo T."/>
            <person name="Hotta K."/>
            <person name="Inaba K."/>
        </authorList>
    </citation>
    <scope>NUCLEOTIDE SEQUENCE [LARGE SCALE GENOMIC DNA]</scope>
    <source>
        <strain evidence="9">wild type</strain>
    </source>
</reference>
<evidence type="ECO:0000256" key="4">
    <source>
        <dbReference type="ARBA" id="ARBA00022912"/>
    </source>
</evidence>
<dbReference type="Gene3D" id="3.90.190.10">
    <property type="entry name" value="Protein tyrosine phosphatase superfamily"/>
    <property type="match status" value="1"/>
</dbReference>
<keyword evidence="6" id="KW-1133">Transmembrane helix</keyword>
<dbReference type="CDD" id="cd00054">
    <property type="entry name" value="EGF_CA"/>
    <property type="match status" value="1"/>
</dbReference>
<dbReference type="EC" id="3.1.3.48" evidence="2"/>
<evidence type="ECO:0000313" key="10">
    <source>
        <dbReference type="Proteomes" id="UP000008144"/>
    </source>
</evidence>
<accession>F6UCL8</accession>
<evidence type="ECO:0000256" key="5">
    <source>
        <dbReference type="PROSITE-ProRule" id="PRU00076"/>
    </source>
</evidence>
<dbReference type="PRINTS" id="PR00700">
    <property type="entry name" value="PRTYPHPHTASE"/>
</dbReference>
<protein>
    <recommendedName>
        <fullName evidence="2">protein-tyrosine-phosphatase</fullName>
        <ecNumber evidence="2">3.1.3.48</ecNumber>
    </recommendedName>
</protein>
<keyword evidence="10" id="KW-1185">Reference proteome</keyword>
<dbReference type="InterPro" id="IPR000242">
    <property type="entry name" value="PTP_cat"/>
</dbReference>
<proteinExistence type="inferred from homology"/>
<dbReference type="PROSITE" id="PS00022">
    <property type="entry name" value="EGF_1"/>
    <property type="match status" value="1"/>
</dbReference>
<comment type="similarity">
    <text evidence="1">Belongs to the protein-tyrosine phosphatase family.</text>
</comment>
<evidence type="ECO:0000313" key="9">
    <source>
        <dbReference type="Ensembl" id="ENSCINP00000024943.2"/>
    </source>
</evidence>
<evidence type="ECO:0000256" key="1">
    <source>
        <dbReference type="ARBA" id="ARBA00009580"/>
    </source>
</evidence>
<sequence>DGVGLCTSSKCKNGGLCFESGCHFHCTCPSGHSGSLCVISNSTGLNPLTYIIPVIVVAILLVVATGVFIKRRSGKVRTQATVKYVAEPQNNQPPQAIYENNDALYETVSDHPSNNGSIILEKLPSMLKDLFDDNSVMSLKEQFQKLLESYTRLQGLKTTTASMPENETKNRFKNILPYEHTRVVLTKDEDGGDYINANYIDCFNVPGKYIATQGPLPKTEKDF</sequence>
<dbReference type="HOGENOM" id="CLU_1242553_0_0_1"/>
<dbReference type="PROSITE" id="PS50055">
    <property type="entry name" value="TYR_PHOSPHATASE_PTP"/>
    <property type="match status" value="1"/>
</dbReference>
<dbReference type="PROSITE" id="PS50026">
    <property type="entry name" value="EGF_3"/>
    <property type="match status" value="1"/>
</dbReference>
<evidence type="ECO:0000256" key="6">
    <source>
        <dbReference type="SAM" id="Phobius"/>
    </source>
</evidence>
<reference evidence="10" key="1">
    <citation type="journal article" date="2002" name="Science">
        <title>The draft genome of Ciona intestinalis: insights into chordate and vertebrate origins.</title>
        <authorList>
            <person name="Dehal P."/>
            <person name="Satou Y."/>
            <person name="Campbell R.K."/>
            <person name="Chapman J."/>
            <person name="Degnan B."/>
            <person name="De Tomaso A."/>
            <person name="Davidson B."/>
            <person name="Di Gregorio A."/>
            <person name="Gelpke M."/>
            <person name="Goodstein D.M."/>
            <person name="Harafuji N."/>
            <person name="Hastings K.E."/>
            <person name="Ho I."/>
            <person name="Hotta K."/>
            <person name="Huang W."/>
            <person name="Kawashima T."/>
            <person name="Lemaire P."/>
            <person name="Martinez D."/>
            <person name="Meinertzhagen I.A."/>
            <person name="Necula S."/>
            <person name="Nonaka M."/>
            <person name="Putnam N."/>
            <person name="Rash S."/>
            <person name="Saiga H."/>
            <person name="Satake M."/>
            <person name="Terry A."/>
            <person name="Yamada L."/>
            <person name="Wang H.G."/>
            <person name="Awazu S."/>
            <person name="Azumi K."/>
            <person name="Boore J."/>
            <person name="Branno M."/>
            <person name="Chin-Bow S."/>
            <person name="DeSantis R."/>
            <person name="Doyle S."/>
            <person name="Francino P."/>
            <person name="Keys D.N."/>
            <person name="Haga S."/>
            <person name="Hayashi H."/>
            <person name="Hino K."/>
            <person name="Imai K.S."/>
            <person name="Inaba K."/>
            <person name="Kano S."/>
            <person name="Kobayashi K."/>
            <person name="Kobayashi M."/>
            <person name="Lee B.I."/>
            <person name="Makabe K.W."/>
            <person name="Manohar C."/>
            <person name="Matassi G."/>
            <person name="Medina M."/>
            <person name="Mochizuki Y."/>
            <person name="Mount S."/>
            <person name="Morishita T."/>
            <person name="Miura S."/>
            <person name="Nakayama A."/>
            <person name="Nishizaka S."/>
            <person name="Nomoto H."/>
            <person name="Ohta F."/>
            <person name="Oishi K."/>
            <person name="Rigoutsos I."/>
            <person name="Sano M."/>
            <person name="Sasaki A."/>
            <person name="Sasakura Y."/>
            <person name="Shoguchi E."/>
            <person name="Shin-i T."/>
            <person name="Spagnuolo A."/>
            <person name="Stainier D."/>
            <person name="Suzuki M.M."/>
            <person name="Tassy O."/>
            <person name="Takatori N."/>
            <person name="Tokuoka M."/>
            <person name="Yagi K."/>
            <person name="Yoshizaki F."/>
            <person name="Wada S."/>
            <person name="Zhang C."/>
            <person name="Hyatt P.D."/>
            <person name="Larimer F."/>
            <person name="Detter C."/>
            <person name="Doggett N."/>
            <person name="Glavina T."/>
            <person name="Hawkins T."/>
            <person name="Richardson P."/>
            <person name="Lucas S."/>
            <person name="Kohara Y."/>
            <person name="Levine M."/>
            <person name="Satoh N."/>
            <person name="Rokhsar D.S."/>
        </authorList>
    </citation>
    <scope>NUCLEOTIDE SEQUENCE [LARGE SCALE GENOMIC DNA]</scope>
</reference>
<evidence type="ECO:0000259" key="8">
    <source>
        <dbReference type="PROSITE" id="PS50055"/>
    </source>
</evidence>
<keyword evidence="6" id="KW-0812">Transmembrane</keyword>
<dbReference type="InterPro" id="IPR029021">
    <property type="entry name" value="Prot-tyrosine_phosphatase-like"/>
</dbReference>
<dbReference type="Pfam" id="PF00102">
    <property type="entry name" value="Y_phosphatase"/>
    <property type="match status" value="1"/>
</dbReference>